<organism evidence="1">
    <name type="scientific">marine sediment metagenome</name>
    <dbReference type="NCBI Taxonomy" id="412755"/>
    <lineage>
        <taxon>unclassified sequences</taxon>
        <taxon>metagenomes</taxon>
        <taxon>ecological metagenomes</taxon>
    </lineage>
</organism>
<comment type="caution">
    <text evidence="1">The sequence shown here is derived from an EMBL/GenBank/DDBJ whole genome shotgun (WGS) entry which is preliminary data.</text>
</comment>
<proteinExistence type="predicted"/>
<gene>
    <name evidence="1" type="ORF">S01H4_11035</name>
</gene>
<name>X0ZKG0_9ZZZZ</name>
<dbReference type="AlphaFoldDB" id="X0ZKG0"/>
<accession>X0ZKG0</accession>
<sequence>MTGHNKAEDLSTKAKSLFESCLYPFQGTVLYHGTAFQEPRAALDLCFAPYAGLLCGALKTAV</sequence>
<protein>
    <submittedName>
        <fullName evidence="1">Uncharacterized protein</fullName>
    </submittedName>
</protein>
<reference evidence="1" key="1">
    <citation type="journal article" date="2014" name="Front. Microbiol.">
        <title>High frequency of phylogenetically diverse reductive dehalogenase-homologous genes in deep subseafloor sedimentary metagenomes.</title>
        <authorList>
            <person name="Kawai M."/>
            <person name="Futagami T."/>
            <person name="Toyoda A."/>
            <person name="Takaki Y."/>
            <person name="Nishi S."/>
            <person name="Hori S."/>
            <person name="Arai W."/>
            <person name="Tsubouchi T."/>
            <person name="Morono Y."/>
            <person name="Uchiyama I."/>
            <person name="Ito T."/>
            <person name="Fujiyama A."/>
            <person name="Inagaki F."/>
            <person name="Takami H."/>
        </authorList>
    </citation>
    <scope>NUCLEOTIDE SEQUENCE</scope>
    <source>
        <strain evidence="1">Expedition CK06-06</strain>
    </source>
</reference>
<dbReference type="EMBL" id="BART01004374">
    <property type="protein sequence ID" value="GAG70135.1"/>
    <property type="molecule type" value="Genomic_DNA"/>
</dbReference>
<evidence type="ECO:0000313" key="1">
    <source>
        <dbReference type="EMBL" id="GAG70135.1"/>
    </source>
</evidence>